<reference evidence="1 2" key="1">
    <citation type="journal article" date="2020" name="Mol. Biol. Evol.">
        <title>Distinct Expression and Methylation Patterns for Genes with Different Fates following a Single Whole-Genome Duplication in Flowering Plants.</title>
        <authorList>
            <person name="Shi T."/>
            <person name="Rahmani R.S."/>
            <person name="Gugger P.F."/>
            <person name="Wang M."/>
            <person name="Li H."/>
            <person name="Zhang Y."/>
            <person name="Li Z."/>
            <person name="Wang Q."/>
            <person name="Van de Peer Y."/>
            <person name="Marchal K."/>
            <person name="Chen J."/>
        </authorList>
    </citation>
    <scope>NUCLEOTIDE SEQUENCE [LARGE SCALE GENOMIC DNA]</scope>
    <source>
        <tissue evidence="1">Leaf</tissue>
    </source>
</reference>
<dbReference type="Proteomes" id="UP000607653">
    <property type="component" value="Unassembled WGS sequence"/>
</dbReference>
<evidence type="ECO:0000313" key="2">
    <source>
        <dbReference type="Proteomes" id="UP000607653"/>
    </source>
</evidence>
<sequence>MSFQFTRDSEKYLSVVSTEVKSLQIYQIQRLAWK</sequence>
<protein>
    <submittedName>
        <fullName evidence="1">Uncharacterized protein</fullName>
    </submittedName>
</protein>
<name>A0A822Y0E1_NELNU</name>
<keyword evidence="2" id="KW-1185">Reference proteome</keyword>
<evidence type="ECO:0000313" key="1">
    <source>
        <dbReference type="EMBL" id="DAD24525.1"/>
    </source>
</evidence>
<dbReference type="EMBL" id="DUZY01000001">
    <property type="protein sequence ID" value="DAD24525.1"/>
    <property type="molecule type" value="Genomic_DNA"/>
</dbReference>
<comment type="caution">
    <text evidence="1">The sequence shown here is derived from an EMBL/GenBank/DDBJ whole genome shotgun (WGS) entry which is preliminary data.</text>
</comment>
<dbReference type="AlphaFoldDB" id="A0A822Y0E1"/>
<organism evidence="1 2">
    <name type="scientific">Nelumbo nucifera</name>
    <name type="common">Sacred lotus</name>
    <dbReference type="NCBI Taxonomy" id="4432"/>
    <lineage>
        <taxon>Eukaryota</taxon>
        <taxon>Viridiplantae</taxon>
        <taxon>Streptophyta</taxon>
        <taxon>Embryophyta</taxon>
        <taxon>Tracheophyta</taxon>
        <taxon>Spermatophyta</taxon>
        <taxon>Magnoliopsida</taxon>
        <taxon>Proteales</taxon>
        <taxon>Nelumbonaceae</taxon>
        <taxon>Nelumbo</taxon>
    </lineage>
</organism>
<proteinExistence type="predicted"/>
<accession>A0A822Y0E1</accession>
<gene>
    <name evidence="1" type="ORF">HUJ06_025989</name>
</gene>